<evidence type="ECO:0000256" key="13">
    <source>
        <dbReference type="ARBA" id="ARBA00024867"/>
    </source>
</evidence>
<feature type="domain" description="Histidine kinase" evidence="16">
    <location>
        <begin position="471"/>
        <end position="692"/>
    </location>
</feature>
<keyword evidence="10" id="KW-0418">Kinase</keyword>
<keyword evidence="9" id="KW-0812">Transmembrane</keyword>
<dbReference type="PROSITE" id="PS51257">
    <property type="entry name" value="PROKAR_LIPOPROTEIN"/>
    <property type="match status" value="1"/>
</dbReference>
<dbReference type="InterPro" id="IPR011006">
    <property type="entry name" value="CheY-like_superfamily"/>
</dbReference>
<dbReference type="PANTHER" id="PTHR43047">
    <property type="entry name" value="TWO-COMPONENT HISTIDINE PROTEIN KINASE"/>
    <property type="match status" value="1"/>
</dbReference>
<dbReference type="CDD" id="cd18774">
    <property type="entry name" value="PDC2_HK_sensor"/>
    <property type="match status" value="1"/>
</dbReference>
<comment type="similarity">
    <text evidence="3">In the N-terminal section; belongs to the phytochrome family.</text>
</comment>
<keyword evidence="11" id="KW-1133">Transmembrane helix</keyword>
<keyword evidence="6" id="KW-1003">Cell membrane</keyword>
<evidence type="ECO:0000256" key="7">
    <source>
        <dbReference type="ARBA" id="ARBA00022553"/>
    </source>
</evidence>
<dbReference type="SMART" id="SM00387">
    <property type="entry name" value="HATPase_c"/>
    <property type="match status" value="1"/>
</dbReference>
<dbReference type="InterPro" id="IPR036097">
    <property type="entry name" value="HisK_dim/P_sf"/>
</dbReference>
<evidence type="ECO:0000256" key="1">
    <source>
        <dbReference type="ARBA" id="ARBA00000085"/>
    </source>
</evidence>
<keyword evidence="11" id="KW-0472">Membrane</keyword>
<evidence type="ECO:0000256" key="15">
    <source>
        <dbReference type="PROSITE-ProRule" id="PRU00169"/>
    </source>
</evidence>
<feature type="modified residue" description="4-aspartylphosphate" evidence="15">
    <location>
        <position position="768"/>
    </location>
</feature>
<dbReference type="InterPro" id="IPR003594">
    <property type="entry name" value="HATPase_dom"/>
</dbReference>
<keyword evidence="8" id="KW-0808">Transferase</keyword>
<sequence>MKRARQRWERRLRIMRINLIGFLILAVVGCAGFRMVRTVLLQNAQELGSSLAGTSASEARNKLTVYETLLSFGAEMVSSRLESWTGAEDVSAWMGRYFQQLEAILGEGNADLYGVIGGEIVAANPWEGDRTYDYTQAEWYQRALESDGGVAFTNVYQDAIYGRPVITISRTCGQEGDVLAMDVFPENFGFQDTGLSLPEGASFFLCDQMGTLIYQESGLTHSGEEIQAYLDRLLSAIRRGEMDHYDTSAQDLDGKERGIYYAELPNGWVSIITIPYESILGGLHQISAGFLLLLGISLLLLALLTWRDLRASRQMERTNETVRVLSNSYYALYRVDFGKGTYEMIKGSDYMRSRVGPTGRYEDLLECMMEVIEADACQEYRESFSLENIRRLVSGRVRDFGGDFLRRFGEEYRWVSVRVLYDESLAPEEAVLCFREVDQEKSRQLQERRLLESSLEAARQSAQSKQAFFSNMSHDMRTPLNAIIGLTELAEKAAEDPDKVREYLRRVELSSRQLLELINDILDMSRMEHGTVEMNLREFDLKTCIGDCAEAIRFQAEQAGKTFRLCFDVERSTVLGDPFRVSQIMNNLLSNALKFTAPGDTISLEVTQIEHQEYAKYKIVVADTGIGMAQDFLPRLFEPYARESRFEARQVKGTGLGMAIVKSLVEQMNGHIHVESAQGEGSTFTVILPFETVEDSRPASAPAPAPAQSWSLEGRRVLLAEDNEINMEIATELLTMRGVQVTQAWNGREAVERFQASEPNAFDVILMDMQMPEMDGCEAAERIRALPRPDAGTVPIIAVTANAFAEDIAATTKAGMDAHISKPIDFRILCQTMEKLLEERRS</sequence>
<reference evidence="18" key="1">
    <citation type="journal article" date="2021" name="PeerJ">
        <title>Extensive microbial diversity within the chicken gut microbiome revealed by metagenomics and culture.</title>
        <authorList>
            <person name="Gilroy R."/>
            <person name="Ravi A."/>
            <person name="Getino M."/>
            <person name="Pursley I."/>
            <person name="Horton D.L."/>
            <person name="Alikhan N.F."/>
            <person name="Baker D."/>
            <person name="Gharbi K."/>
            <person name="Hall N."/>
            <person name="Watson M."/>
            <person name="Adriaenssens E.M."/>
            <person name="Foster-Nyarko E."/>
            <person name="Jarju S."/>
            <person name="Secka A."/>
            <person name="Antonio M."/>
            <person name="Oren A."/>
            <person name="Chaudhuri R.R."/>
            <person name="La Ragione R."/>
            <person name="Hildebrand F."/>
            <person name="Pallen M.J."/>
        </authorList>
    </citation>
    <scope>NUCLEOTIDE SEQUENCE</scope>
    <source>
        <strain evidence="18">CHK186-1790</strain>
    </source>
</reference>
<comment type="caution">
    <text evidence="18">The sequence shown here is derived from an EMBL/GenBank/DDBJ whole genome shotgun (WGS) entry which is preliminary data.</text>
</comment>
<dbReference type="SUPFAM" id="SSF55874">
    <property type="entry name" value="ATPase domain of HSP90 chaperone/DNA topoisomerase II/histidine kinase"/>
    <property type="match status" value="1"/>
</dbReference>
<evidence type="ECO:0000313" key="19">
    <source>
        <dbReference type="Proteomes" id="UP000823882"/>
    </source>
</evidence>
<name>A0A9D2T0G7_9FIRM</name>
<organism evidence="18 19">
    <name type="scientific">Candidatus Intestinimonas pullistercoris</name>
    <dbReference type="NCBI Taxonomy" id="2838623"/>
    <lineage>
        <taxon>Bacteria</taxon>
        <taxon>Bacillati</taxon>
        <taxon>Bacillota</taxon>
        <taxon>Clostridia</taxon>
        <taxon>Eubacteriales</taxon>
        <taxon>Intestinimonas</taxon>
    </lineage>
</organism>
<keyword evidence="12" id="KW-0902">Two-component regulatory system</keyword>
<dbReference type="InterPro" id="IPR036890">
    <property type="entry name" value="HATPase_C_sf"/>
</dbReference>
<dbReference type="InterPro" id="IPR029151">
    <property type="entry name" value="Sensor-like_sf"/>
</dbReference>
<evidence type="ECO:0000256" key="6">
    <source>
        <dbReference type="ARBA" id="ARBA00022475"/>
    </source>
</evidence>
<dbReference type="PRINTS" id="PR00344">
    <property type="entry name" value="BCTRLSENSOR"/>
</dbReference>
<evidence type="ECO:0000256" key="4">
    <source>
        <dbReference type="ARBA" id="ARBA00012438"/>
    </source>
</evidence>
<dbReference type="CDD" id="cd00082">
    <property type="entry name" value="HisKA"/>
    <property type="match status" value="1"/>
</dbReference>
<dbReference type="EC" id="2.7.13.3" evidence="4"/>
<dbReference type="SUPFAM" id="SSF103190">
    <property type="entry name" value="Sensory domain-like"/>
    <property type="match status" value="1"/>
</dbReference>
<evidence type="ECO:0000256" key="11">
    <source>
        <dbReference type="ARBA" id="ARBA00022989"/>
    </source>
</evidence>
<dbReference type="InterPro" id="IPR004358">
    <property type="entry name" value="Sig_transdc_His_kin-like_C"/>
</dbReference>
<dbReference type="EMBL" id="DWWJ01000104">
    <property type="protein sequence ID" value="HJC41084.1"/>
    <property type="molecule type" value="Genomic_DNA"/>
</dbReference>
<dbReference type="Gene3D" id="1.10.287.130">
    <property type="match status" value="1"/>
</dbReference>
<dbReference type="GO" id="GO:0009927">
    <property type="term" value="F:histidine phosphotransfer kinase activity"/>
    <property type="evidence" value="ECO:0007669"/>
    <property type="project" value="TreeGrafter"/>
</dbReference>
<dbReference type="Proteomes" id="UP000823882">
    <property type="component" value="Unassembled WGS sequence"/>
</dbReference>
<dbReference type="Pfam" id="PF00072">
    <property type="entry name" value="Response_reg"/>
    <property type="match status" value="1"/>
</dbReference>
<dbReference type="FunFam" id="1.10.287.130:FF:000001">
    <property type="entry name" value="Two-component sensor histidine kinase"/>
    <property type="match status" value="1"/>
</dbReference>
<dbReference type="PROSITE" id="PS50109">
    <property type="entry name" value="HIS_KIN"/>
    <property type="match status" value="1"/>
</dbReference>
<dbReference type="InterPro" id="IPR003661">
    <property type="entry name" value="HisK_dim/P_dom"/>
</dbReference>
<dbReference type="InterPro" id="IPR001789">
    <property type="entry name" value="Sig_transdc_resp-reg_receiver"/>
</dbReference>
<dbReference type="Gene3D" id="3.30.450.20">
    <property type="entry name" value="PAS domain"/>
    <property type="match status" value="1"/>
</dbReference>
<comment type="function">
    <text evidence="13">May play the central regulatory role in sporulation. It may be an element of the effector pathway responsible for the activation of sporulation genes in response to nutritional stress. Spo0A may act in concert with spo0H (a sigma factor) to control the expression of some genes that are critical to the sporulation process.</text>
</comment>
<dbReference type="SMART" id="SM00448">
    <property type="entry name" value="REC"/>
    <property type="match status" value="1"/>
</dbReference>
<dbReference type="FunFam" id="3.30.565.10:FF:000010">
    <property type="entry name" value="Sensor histidine kinase RcsC"/>
    <property type="match status" value="1"/>
</dbReference>
<dbReference type="GO" id="GO:0000155">
    <property type="term" value="F:phosphorelay sensor kinase activity"/>
    <property type="evidence" value="ECO:0007669"/>
    <property type="project" value="InterPro"/>
</dbReference>
<feature type="domain" description="Response regulatory" evidence="17">
    <location>
        <begin position="716"/>
        <end position="837"/>
    </location>
</feature>
<evidence type="ECO:0000256" key="9">
    <source>
        <dbReference type="ARBA" id="ARBA00022692"/>
    </source>
</evidence>
<evidence type="ECO:0000256" key="10">
    <source>
        <dbReference type="ARBA" id="ARBA00022777"/>
    </source>
</evidence>
<dbReference type="AlphaFoldDB" id="A0A9D2T0G7"/>
<evidence type="ECO:0000256" key="2">
    <source>
        <dbReference type="ARBA" id="ARBA00004651"/>
    </source>
</evidence>
<reference evidence="18" key="2">
    <citation type="submission" date="2021-04" db="EMBL/GenBank/DDBJ databases">
        <authorList>
            <person name="Gilroy R."/>
        </authorList>
    </citation>
    <scope>NUCLEOTIDE SEQUENCE</scope>
    <source>
        <strain evidence="18">CHK186-1790</strain>
    </source>
</reference>
<dbReference type="Gene3D" id="3.40.50.2300">
    <property type="match status" value="1"/>
</dbReference>
<evidence type="ECO:0000259" key="16">
    <source>
        <dbReference type="PROSITE" id="PS50109"/>
    </source>
</evidence>
<evidence type="ECO:0000259" key="17">
    <source>
        <dbReference type="PROSITE" id="PS50110"/>
    </source>
</evidence>
<dbReference type="Gene3D" id="3.30.565.10">
    <property type="entry name" value="Histidine kinase-like ATPase, C-terminal domain"/>
    <property type="match status" value="1"/>
</dbReference>
<proteinExistence type="inferred from homology"/>
<evidence type="ECO:0000313" key="18">
    <source>
        <dbReference type="EMBL" id="HJC41084.1"/>
    </source>
</evidence>
<dbReference type="Pfam" id="PF02518">
    <property type="entry name" value="HATPase_c"/>
    <property type="match status" value="1"/>
</dbReference>
<evidence type="ECO:0000256" key="12">
    <source>
        <dbReference type="ARBA" id="ARBA00023012"/>
    </source>
</evidence>
<dbReference type="SMART" id="SM00388">
    <property type="entry name" value="HisKA"/>
    <property type="match status" value="1"/>
</dbReference>
<comment type="catalytic activity">
    <reaction evidence="1">
        <text>ATP + protein L-histidine = ADP + protein N-phospho-L-histidine.</text>
        <dbReference type="EC" id="2.7.13.3"/>
    </reaction>
</comment>
<evidence type="ECO:0000256" key="14">
    <source>
        <dbReference type="ARBA" id="ARBA00074306"/>
    </source>
</evidence>
<keyword evidence="7 15" id="KW-0597">Phosphoprotein</keyword>
<dbReference type="PANTHER" id="PTHR43047:SF66">
    <property type="entry name" value="HISKA"/>
    <property type="match status" value="1"/>
</dbReference>
<dbReference type="SUPFAM" id="SSF52172">
    <property type="entry name" value="CheY-like"/>
    <property type="match status" value="1"/>
</dbReference>
<evidence type="ECO:0000256" key="3">
    <source>
        <dbReference type="ARBA" id="ARBA00006402"/>
    </source>
</evidence>
<dbReference type="GO" id="GO:0005886">
    <property type="term" value="C:plasma membrane"/>
    <property type="evidence" value="ECO:0007669"/>
    <property type="project" value="UniProtKB-SubCell"/>
</dbReference>
<dbReference type="Pfam" id="PF00512">
    <property type="entry name" value="HisKA"/>
    <property type="match status" value="1"/>
</dbReference>
<comment type="subcellular location">
    <subcellularLocation>
        <location evidence="2">Cell membrane</location>
        <topology evidence="2">Multi-pass membrane protein</topology>
    </subcellularLocation>
</comment>
<accession>A0A9D2T0G7</accession>
<protein>
    <recommendedName>
        <fullName evidence="14">Circadian input-output histidine kinase CikA</fullName>
        <ecNumber evidence="4">2.7.13.3</ecNumber>
    </recommendedName>
    <alternativeName>
        <fullName evidence="5">Stage 0 sporulation protein A homolog</fullName>
    </alternativeName>
</protein>
<evidence type="ECO:0000256" key="5">
    <source>
        <dbReference type="ARBA" id="ARBA00018672"/>
    </source>
</evidence>
<evidence type="ECO:0000256" key="8">
    <source>
        <dbReference type="ARBA" id="ARBA00022679"/>
    </source>
</evidence>
<dbReference type="InterPro" id="IPR005467">
    <property type="entry name" value="His_kinase_dom"/>
</dbReference>
<dbReference type="CDD" id="cd17546">
    <property type="entry name" value="REC_hyHK_CKI1_RcsC-like"/>
    <property type="match status" value="1"/>
</dbReference>
<dbReference type="SUPFAM" id="SSF47384">
    <property type="entry name" value="Homodimeric domain of signal transducing histidine kinase"/>
    <property type="match status" value="1"/>
</dbReference>
<gene>
    <name evidence="18" type="ORF">H9701_05975</name>
</gene>
<dbReference type="PROSITE" id="PS50110">
    <property type="entry name" value="RESPONSE_REGULATORY"/>
    <property type="match status" value="1"/>
</dbReference>